<gene>
    <name evidence="2" type="ORF">ODALV1_LOCUS16821</name>
</gene>
<evidence type="ECO:0000313" key="3">
    <source>
        <dbReference type="Proteomes" id="UP001642540"/>
    </source>
</evidence>
<dbReference type="InterPro" id="IPR025602">
    <property type="entry name" value="BCP1_family"/>
</dbReference>
<evidence type="ECO:0000313" key="2">
    <source>
        <dbReference type="EMBL" id="CAL8115360.1"/>
    </source>
</evidence>
<keyword evidence="3" id="KW-1185">Reference proteome</keyword>
<dbReference type="Proteomes" id="UP001642540">
    <property type="component" value="Unassembled WGS sequence"/>
</dbReference>
<protein>
    <recommendedName>
        <fullName evidence="4">Protein BCCIP homolog</fullName>
    </recommendedName>
</protein>
<evidence type="ECO:0008006" key="4">
    <source>
        <dbReference type="Google" id="ProtNLM"/>
    </source>
</evidence>
<reference evidence="2 3" key="1">
    <citation type="submission" date="2024-08" db="EMBL/GenBank/DDBJ databases">
        <authorList>
            <person name="Cucini C."/>
            <person name="Frati F."/>
        </authorList>
    </citation>
    <scope>NUCLEOTIDE SEQUENCE [LARGE SCALE GENOMIC DNA]</scope>
</reference>
<name>A0ABP1QZ62_9HEXA</name>
<organism evidence="2 3">
    <name type="scientific">Orchesella dallaii</name>
    <dbReference type="NCBI Taxonomy" id="48710"/>
    <lineage>
        <taxon>Eukaryota</taxon>
        <taxon>Metazoa</taxon>
        <taxon>Ecdysozoa</taxon>
        <taxon>Arthropoda</taxon>
        <taxon>Hexapoda</taxon>
        <taxon>Collembola</taxon>
        <taxon>Entomobryomorpha</taxon>
        <taxon>Entomobryoidea</taxon>
        <taxon>Orchesellidae</taxon>
        <taxon>Orchesellinae</taxon>
        <taxon>Orchesella</taxon>
    </lineage>
</organism>
<dbReference type="PANTHER" id="PTHR13261">
    <property type="entry name" value="BRCA2 AND CDKN1A INTERACTING PROTEIN"/>
    <property type="match status" value="1"/>
</dbReference>
<dbReference type="PANTHER" id="PTHR13261:SF0">
    <property type="entry name" value="BRCA2 AND CDKN1A-INTERACTING PROTEIN"/>
    <property type="match status" value="1"/>
</dbReference>
<comment type="similarity">
    <text evidence="1">Belongs to the BCP1 family.</text>
</comment>
<sequence length="290" mass="33456">MSSTPSAPVELLQMDFEGVEAQDYDLPSMSTLLNQLVKESGVDSGQLAKVLVSQNYVGSVLKPCLDDADMDDDEQPENQSVFSIASIINLSERREPVVKDIKNLIRKFVRNPDQKVEKDRGVFQAVMNEEASSDVQLGLLIKERILNMPVDLLHPSLQSLMYRYNHCNSIEILEIQYSRFAIHQQVCLRFFCYDRRDIETAVEKKMPYKFTHLVYWSKMYVDKESAQHYDVEDAWFDENAISHFSYPLKHADTVMVDSEEATAGAQPIRRIYLIDYGKMDNFLDYLQTVL</sequence>
<dbReference type="EMBL" id="CAXLJM020000051">
    <property type="protein sequence ID" value="CAL8115360.1"/>
    <property type="molecule type" value="Genomic_DNA"/>
</dbReference>
<proteinExistence type="inferred from homology"/>
<evidence type="ECO:0000256" key="1">
    <source>
        <dbReference type="ARBA" id="ARBA00006781"/>
    </source>
</evidence>
<comment type="caution">
    <text evidence="2">The sequence shown here is derived from an EMBL/GenBank/DDBJ whole genome shotgun (WGS) entry which is preliminary data.</text>
</comment>
<accession>A0ABP1QZ62</accession>
<dbReference type="Pfam" id="PF13862">
    <property type="entry name" value="BCCIP"/>
    <property type="match status" value="1"/>
</dbReference>